<feature type="transmembrane region" description="Helical" evidence="12">
    <location>
        <begin position="219"/>
        <end position="239"/>
    </location>
</feature>
<keyword evidence="3 12" id="KW-0813">Transport</keyword>
<dbReference type="GO" id="GO:0016682">
    <property type="term" value="F:oxidoreductase activity, acting on diphenols and related substances as donors, oxygen as acceptor"/>
    <property type="evidence" value="ECO:0007669"/>
    <property type="project" value="TreeGrafter"/>
</dbReference>
<gene>
    <name evidence="13" type="ORF">B1H58_18300</name>
</gene>
<evidence type="ECO:0000256" key="9">
    <source>
        <dbReference type="ARBA" id="ARBA00022989"/>
    </source>
</evidence>
<evidence type="ECO:0000256" key="11">
    <source>
        <dbReference type="ARBA" id="ARBA00023136"/>
    </source>
</evidence>
<feature type="transmembrane region" description="Helical" evidence="12">
    <location>
        <begin position="57"/>
        <end position="78"/>
    </location>
</feature>
<evidence type="ECO:0000256" key="12">
    <source>
        <dbReference type="PIRNR" id="PIRNR006446"/>
    </source>
</evidence>
<feature type="transmembrane region" description="Helical" evidence="12">
    <location>
        <begin position="186"/>
        <end position="207"/>
    </location>
</feature>
<evidence type="ECO:0000256" key="2">
    <source>
        <dbReference type="ARBA" id="ARBA00009819"/>
    </source>
</evidence>
<dbReference type="Pfam" id="PF01654">
    <property type="entry name" value="Cyt_bd_oxida_I"/>
    <property type="match status" value="1"/>
</dbReference>
<keyword evidence="8 12" id="KW-0249">Electron transport</keyword>
<dbReference type="PANTHER" id="PTHR30365">
    <property type="entry name" value="CYTOCHROME D UBIQUINOL OXIDASE"/>
    <property type="match status" value="1"/>
</dbReference>
<feature type="transmembrane region" description="Helical" evidence="12">
    <location>
        <begin position="20"/>
        <end position="45"/>
    </location>
</feature>
<dbReference type="RefSeq" id="WP_085071852.1">
    <property type="nucleotide sequence ID" value="NZ_CP019706.1"/>
</dbReference>
<keyword evidence="14" id="KW-1185">Reference proteome</keyword>
<protein>
    <submittedName>
        <fullName evidence="13">Cytochrome ubiquinol oxidase subunit I</fullName>
    </submittedName>
</protein>
<dbReference type="OrthoDB" id="9807042at2"/>
<keyword evidence="5 12" id="KW-0349">Heme</keyword>
<dbReference type="EMBL" id="CP019706">
    <property type="protein sequence ID" value="ARJ43805.1"/>
    <property type="molecule type" value="Genomic_DNA"/>
</dbReference>
<keyword evidence="7 12" id="KW-0479">Metal-binding</keyword>
<comment type="similarity">
    <text evidence="2 12">Belongs to the cytochrome ubiquinol oxidase subunit 1 family.</text>
</comment>
<proteinExistence type="inferred from homology"/>
<keyword evidence="9 12" id="KW-1133">Transmembrane helix</keyword>
<evidence type="ECO:0000256" key="5">
    <source>
        <dbReference type="ARBA" id="ARBA00022617"/>
    </source>
</evidence>
<feature type="transmembrane region" description="Helical" evidence="12">
    <location>
        <begin position="128"/>
        <end position="149"/>
    </location>
</feature>
<feature type="transmembrane region" description="Helical" evidence="12">
    <location>
        <begin position="409"/>
        <end position="433"/>
    </location>
</feature>
<keyword evidence="11 12" id="KW-0472">Membrane</keyword>
<dbReference type="GO" id="GO:0009055">
    <property type="term" value="F:electron transfer activity"/>
    <property type="evidence" value="ECO:0007669"/>
    <property type="project" value="UniProtKB-UniRule"/>
</dbReference>
<organism evidence="13 14">
    <name type="scientific">Pantoea alhagi</name>
    <dbReference type="NCBI Taxonomy" id="1891675"/>
    <lineage>
        <taxon>Bacteria</taxon>
        <taxon>Pseudomonadati</taxon>
        <taxon>Pseudomonadota</taxon>
        <taxon>Gammaproteobacteria</taxon>
        <taxon>Enterobacterales</taxon>
        <taxon>Erwiniaceae</taxon>
        <taxon>Pantoea</taxon>
    </lineage>
</organism>
<evidence type="ECO:0000313" key="14">
    <source>
        <dbReference type="Proteomes" id="UP000192900"/>
    </source>
</evidence>
<keyword evidence="6 12" id="KW-0812">Transmembrane</keyword>
<reference evidence="13 14" key="1">
    <citation type="submission" date="2017-02" db="EMBL/GenBank/DDBJ databases">
        <title>Complete genome sequence of the drought resistance-promoting endophyte Pantoea alhagi LTYR-11Z.</title>
        <authorList>
            <person name="Zhang L."/>
        </authorList>
    </citation>
    <scope>NUCLEOTIDE SEQUENCE [LARGE SCALE GENOMIC DNA]</scope>
    <source>
        <strain evidence="13 14">LTYR-11Z</strain>
    </source>
</reference>
<comment type="subcellular location">
    <subcellularLocation>
        <location evidence="12">Cell inner membrane</location>
    </subcellularLocation>
    <subcellularLocation>
        <location evidence="1">Cell membrane</location>
        <topology evidence="1">Multi-pass membrane protein</topology>
    </subcellularLocation>
</comment>
<evidence type="ECO:0000256" key="4">
    <source>
        <dbReference type="ARBA" id="ARBA00022475"/>
    </source>
</evidence>
<evidence type="ECO:0000256" key="8">
    <source>
        <dbReference type="ARBA" id="ARBA00022982"/>
    </source>
</evidence>
<dbReference type="STRING" id="1891675.B1H58_18300"/>
<evidence type="ECO:0000313" key="13">
    <source>
        <dbReference type="EMBL" id="ARJ43805.1"/>
    </source>
</evidence>
<sequence length="459" mass="51458">MPDAELTLLLSRAQFAVTIGLHIILAGFSFGLSLWLVALEGAWLWRRQQRWLDLYNFWLKIFALNVAVGVVSGVVMEFQFGTNWAPFIERVGGLIGPLMFYEVLVAFFLEAGMVGVMMFGMERIGPRLHFMVTVLVAVGALISVFWILAANSWMQTPTGFFLDEQQRFQPQNWLAIIFSPSFPWRAAHMLLAMLIGTAFMVAGTGAWQLLHHSDNQRARLMLTISLWLLPFLTVTQAVVGDLHGENTLQHQPAKMAAMEGDWQRPPPGKGEPLRLFALPDQQQQRNHWEVAIPLIGSLYLRHNLSGQIKSLHEFPSEDIPPVAPVFFAFRLMVGLGILMLTVSLTALVQRLRGHLWRSRRLLKLLVLMGPAGFIAMLSGWIVTEMGRQPWTVYGLVRTADSVSPISSHLAIASGCAILLVYGLVFTIGLRYLLRYARKAPQTDEPGPAQEMRPDHGGER</sequence>
<name>A0A1W6B9M0_9GAMM</name>
<dbReference type="Proteomes" id="UP000192900">
    <property type="component" value="Chromosome"/>
</dbReference>
<evidence type="ECO:0000256" key="6">
    <source>
        <dbReference type="ARBA" id="ARBA00022692"/>
    </source>
</evidence>
<dbReference type="KEGG" id="palh:B1H58_18300"/>
<evidence type="ECO:0000256" key="1">
    <source>
        <dbReference type="ARBA" id="ARBA00004651"/>
    </source>
</evidence>
<dbReference type="PANTHER" id="PTHR30365:SF14">
    <property type="entry name" value="CYTOCHROME BD MENAQUINOL OXIDASE SUBUNIT I-RELATED"/>
    <property type="match status" value="1"/>
</dbReference>
<dbReference type="InterPro" id="IPR002585">
    <property type="entry name" value="Cyt-d_ubiquinol_oxidase_su_1"/>
</dbReference>
<feature type="transmembrane region" description="Helical" evidence="12">
    <location>
        <begin position="361"/>
        <end position="382"/>
    </location>
</feature>
<evidence type="ECO:0000256" key="10">
    <source>
        <dbReference type="ARBA" id="ARBA00023004"/>
    </source>
</evidence>
<dbReference type="AlphaFoldDB" id="A0A1W6B9M0"/>
<dbReference type="GO" id="GO:0019646">
    <property type="term" value="P:aerobic electron transport chain"/>
    <property type="evidence" value="ECO:0007669"/>
    <property type="project" value="InterPro"/>
</dbReference>
<dbReference type="GO" id="GO:0070069">
    <property type="term" value="C:cytochrome complex"/>
    <property type="evidence" value="ECO:0007669"/>
    <property type="project" value="UniProtKB-UniRule"/>
</dbReference>
<feature type="transmembrane region" description="Helical" evidence="12">
    <location>
        <begin position="325"/>
        <end position="349"/>
    </location>
</feature>
<evidence type="ECO:0000256" key="7">
    <source>
        <dbReference type="ARBA" id="ARBA00022723"/>
    </source>
</evidence>
<accession>A0A1W6B9M0</accession>
<keyword evidence="10 12" id="KW-0408">Iron</keyword>
<feature type="transmembrane region" description="Helical" evidence="12">
    <location>
        <begin position="98"/>
        <end position="121"/>
    </location>
</feature>
<dbReference type="GO" id="GO:0020037">
    <property type="term" value="F:heme binding"/>
    <property type="evidence" value="ECO:0007669"/>
    <property type="project" value="TreeGrafter"/>
</dbReference>
<dbReference type="PIRSF" id="PIRSF006446">
    <property type="entry name" value="Cyt_quinol_oxidase_1"/>
    <property type="match status" value="1"/>
</dbReference>
<dbReference type="GO" id="GO:0046872">
    <property type="term" value="F:metal ion binding"/>
    <property type="evidence" value="ECO:0007669"/>
    <property type="project" value="UniProtKB-UniRule"/>
</dbReference>
<dbReference type="GO" id="GO:0005886">
    <property type="term" value="C:plasma membrane"/>
    <property type="evidence" value="ECO:0007669"/>
    <property type="project" value="UniProtKB-SubCell"/>
</dbReference>
<keyword evidence="4 12" id="KW-1003">Cell membrane</keyword>
<evidence type="ECO:0000256" key="3">
    <source>
        <dbReference type="ARBA" id="ARBA00022448"/>
    </source>
</evidence>